<dbReference type="OrthoDB" id="5230873at2759"/>
<name>A0A9P5CKD7_CRYP1</name>
<dbReference type="Proteomes" id="UP000803844">
    <property type="component" value="Unassembled WGS sequence"/>
</dbReference>
<accession>A0A9P5CKD7</accession>
<comment type="caution">
    <text evidence="2">The sequence shown here is derived from an EMBL/GenBank/DDBJ whole genome shotgun (WGS) entry which is preliminary data.</text>
</comment>
<evidence type="ECO:0000256" key="1">
    <source>
        <dbReference type="SAM" id="SignalP"/>
    </source>
</evidence>
<sequence length="181" mass="19207">MFTNTLTALLAFAGAVTAYPSAKRATDNEVRIYAYGTGISGMQIYRGTDGMAYIAPAETANLTELIWQTPSVSSEWNATTMENGTSTTDSSAAFYIVTASNSYVPCGFKSSNTTAPTGATMTGFTTFGSQIVWVNGSNYQSQFWAKTTDTDNVYTLNWNVDGANQADSVPVTVKTVAPSSA</sequence>
<keyword evidence="1" id="KW-0732">Signal</keyword>
<gene>
    <name evidence="2" type="ORF">M406DRAFT_333989</name>
</gene>
<feature type="signal peptide" evidence="1">
    <location>
        <begin position="1"/>
        <end position="18"/>
    </location>
</feature>
<organism evidence="2 3">
    <name type="scientific">Cryphonectria parasitica (strain ATCC 38755 / EP155)</name>
    <dbReference type="NCBI Taxonomy" id="660469"/>
    <lineage>
        <taxon>Eukaryota</taxon>
        <taxon>Fungi</taxon>
        <taxon>Dikarya</taxon>
        <taxon>Ascomycota</taxon>
        <taxon>Pezizomycotina</taxon>
        <taxon>Sordariomycetes</taxon>
        <taxon>Sordariomycetidae</taxon>
        <taxon>Diaporthales</taxon>
        <taxon>Cryphonectriaceae</taxon>
        <taxon>Cryphonectria-Endothia species complex</taxon>
        <taxon>Cryphonectria</taxon>
    </lineage>
</organism>
<keyword evidence="3" id="KW-1185">Reference proteome</keyword>
<protein>
    <submittedName>
        <fullName evidence="2">Uncharacterized protein</fullName>
    </submittedName>
</protein>
<dbReference type="RefSeq" id="XP_040772922.1">
    <property type="nucleotide sequence ID" value="XM_040920889.1"/>
</dbReference>
<dbReference type="AlphaFoldDB" id="A0A9P5CKD7"/>
<evidence type="ECO:0000313" key="2">
    <source>
        <dbReference type="EMBL" id="KAF3761943.1"/>
    </source>
</evidence>
<feature type="chain" id="PRO_5040514550" evidence="1">
    <location>
        <begin position="19"/>
        <end position="181"/>
    </location>
</feature>
<proteinExistence type="predicted"/>
<reference evidence="2" key="1">
    <citation type="journal article" date="2020" name="Phytopathology">
        <title>Genome sequence of the chestnut blight fungus Cryphonectria parasitica EP155: A fundamental resource for an archetypical invasive plant pathogen.</title>
        <authorList>
            <person name="Crouch J.A."/>
            <person name="Dawe A."/>
            <person name="Aerts A."/>
            <person name="Barry K."/>
            <person name="Churchill A.C.L."/>
            <person name="Grimwood J."/>
            <person name="Hillman B."/>
            <person name="Milgroom M.G."/>
            <person name="Pangilinan J."/>
            <person name="Smith M."/>
            <person name="Salamov A."/>
            <person name="Schmutz J."/>
            <person name="Yadav J."/>
            <person name="Grigoriev I.V."/>
            <person name="Nuss D."/>
        </authorList>
    </citation>
    <scope>NUCLEOTIDE SEQUENCE</scope>
    <source>
        <strain evidence="2">EP155</strain>
    </source>
</reference>
<dbReference type="GeneID" id="63838018"/>
<evidence type="ECO:0000313" key="3">
    <source>
        <dbReference type="Proteomes" id="UP000803844"/>
    </source>
</evidence>
<dbReference type="EMBL" id="MU032351">
    <property type="protein sequence ID" value="KAF3761943.1"/>
    <property type="molecule type" value="Genomic_DNA"/>
</dbReference>